<name>A0A197JPY2_9FUNG</name>
<reference evidence="2 3" key="1">
    <citation type="submission" date="2016-05" db="EMBL/GenBank/DDBJ databases">
        <title>Genome sequencing reveals origins of a unique bacterial endosymbiosis in the earliest lineages of terrestrial Fungi.</title>
        <authorList>
            <consortium name="DOE Joint Genome Institute"/>
            <person name="Uehling J."/>
            <person name="Gryganskyi A."/>
            <person name="Hameed K."/>
            <person name="Tschaplinski T."/>
            <person name="Misztal P."/>
            <person name="Wu S."/>
            <person name="Desiro A."/>
            <person name="Vande Pol N."/>
            <person name="Du Z.-Y."/>
            <person name="Zienkiewicz A."/>
            <person name="Zienkiewicz K."/>
            <person name="Morin E."/>
            <person name="Tisserant E."/>
            <person name="Splivallo R."/>
            <person name="Hainaut M."/>
            <person name="Henrissat B."/>
            <person name="Ohm R."/>
            <person name="Kuo A."/>
            <person name="Yan J."/>
            <person name="Lipzen A."/>
            <person name="Nolan M."/>
            <person name="Labutti K."/>
            <person name="Barry K."/>
            <person name="Goldstein A."/>
            <person name="Labbe J."/>
            <person name="Schadt C."/>
            <person name="Tuskan G."/>
            <person name="Grigoriev I."/>
            <person name="Martin F."/>
            <person name="Vilgalys R."/>
            <person name="Bonito G."/>
        </authorList>
    </citation>
    <scope>NUCLEOTIDE SEQUENCE [LARGE SCALE GENOMIC DNA]</scope>
    <source>
        <strain evidence="2 3">AG-77</strain>
    </source>
</reference>
<dbReference type="Pfam" id="PF13649">
    <property type="entry name" value="Methyltransf_25"/>
    <property type="match status" value="1"/>
</dbReference>
<accession>A0A197JPY2</accession>
<keyword evidence="2" id="KW-0808">Transferase</keyword>
<dbReference type="EMBL" id="KV442059">
    <property type="protein sequence ID" value="OAQ27225.1"/>
    <property type="molecule type" value="Genomic_DNA"/>
</dbReference>
<dbReference type="Proteomes" id="UP000078512">
    <property type="component" value="Unassembled WGS sequence"/>
</dbReference>
<keyword evidence="3" id="KW-1185">Reference proteome</keyword>
<evidence type="ECO:0000313" key="3">
    <source>
        <dbReference type="Proteomes" id="UP000078512"/>
    </source>
</evidence>
<evidence type="ECO:0000313" key="2">
    <source>
        <dbReference type="EMBL" id="OAQ27225.1"/>
    </source>
</evidence>
<gene>
    <name evidence="2" type="ORF">K457DRAFT_58089</name>
</gene>
<organism evidence="2 3">
    <name type="scientific">Linnemannia elongata AG-77</name>
    <dbReference type="NCBI Taxonomy" id="1314771"/>
    <lineage>
        <taxon>Eukaryota</taxon>
        <taxon>Fungi</taxon>
        <taxon>Fungi incertae sedis</taxon>
        <taxon>Mucoromycota</taxon>
        <taxon>Mortierellomycotina</taxon>
        <taxon>Mortierellomycetes</taxon>
        <taxon>Mortierellales</taxon>
        <taxon>Mortierellaceae</taxon>
        <taxon>Linnemannia</taxon>
    </lineage>
</organism>
<dbReference type="PANTHER" id="PTHR43591:SF24">
    <property type="entry name" value="2-METHOXY-6-POLYPRENYL-1,4-BENZOQUINOL METHYLASE, MITOCHONDRIAL"/>
    <property type="match status" value="1"/>
</dbReference>
<dbReference type="InterPro" id="IPR029063">
    <property type="entry name" value="SAM-dependent_MTases_sf"/>
</dbReference>
<dbReference type="PANTHER" id="PTHR43591">
    <property type="entry name" value="METHYLTRANSFERASE"/>
    <property type="match status" value="1"/>
</dbReference>
<sequence>QHALLKYFFKGNYHAPLNKDELGSVLDVGCGAGLWMRDMALEFPLTEIHGVDAVVPTRKRLAPAMLDSMPSNCFFHKADATRGLPFPDNTFDYCRVRLVLWGYNLNSFPDLLTELVRVTKKGGWIEFVDMD</sequence>
<evidence type="ECO:0000259" key="1">
    <source>
        <dbReference type="Pfam" id="PF13649"/>
    </source>
</evidence>
<feature type="non-terminal residue" evidence="2">
    <location>
        <position position="1"/>
    </location>
</feature>
<dbReference type="Gene3D" id="3.40.50.150">
    <property type="entry name" value="Vaccinia Virus protein VP39"/>
    <property type="match status" value="1"/>
</dbReference>
<dbReference type="CDD" id="cd02440">
    <property type="entry name" value="AdoMet_MTases"/>
    <property type="match status" value="1"/>
</dbReference>
<dbReference type="OrthoDB" id="2013972at2759"/>
<feature type="domain" description="Methyltransferase" evidence="1">
    <location>
        <begin position="25"/>
        <end position="123"/>
    </location>
</feature>
<dbReference type="GO" id="GO:0008168">
    <property type="term" value="F:methyltransferase activity"/>
    <property type="evidence" value="ECO:0007669"/>
    <property type="project" value="UniProtKB-KW"/>
</dbReference>
<dbReference type="SUPFAM" id="SSF53335">
    <property type="entry name" value="S-adenosyl-L-methionine-dependent methyltransferases"/>
    <property type="match status" value="1"/>
</dbReference>
<feature type="non-terminal residue" evidence="2">
    <location>
        <position position="131"/>
    </location>
</feature>
<dbReference type="GO" id="GO:0032259">
    <property type="term" value="P:methylation"/>
    <property type="evidence" value="ECO:0007669"/>
    <property type="project" value="UniProtKB-KW"/>
</dbReference>
<dbReference type="AlphaFoldDB" id="A0A197JPY2"/>
<protein>
    <submittedName>
        <fullName evidence="2">S-adenosyl-L-methionine-dependent methyltransferase</fullName>
    </submittedName>
</protein>
<dbReference type="InterPro" id="IPR041698">
    <property type="entry name" value="Methyltransf_25"/>
</dbReference>
<keyword evidence="2" id="KW-0489">Methyltransferase</keyword>
<proteinExistence type="predicted"/>